<dbReference type="PROSITE" id="PS51379">
    <property type="entry name" value="4FE4S_FER_2"/>
    <property type="match status" value="2"/>
</dbReference>
<keyword evidence="5 9" id="KW-0249">Electron transport</keyword>
<name>A0ABT4CZU7_9CLOT</name>
<evidence type="ECO:0000256" key="2">
    <source>
        <dbReference type="ARBA" id="ARBA00022448"/>
    </source>
</evidence>
<comment type="similarity">
    <text evidence="1 9">Belongs to the pyruvate:ferredoxin/flavodoxin oxidoreductase family.</text>
</comment>
<gene>
    <name evidence="11" type="primary">nifJ</name>
    <name evidence="11" type="ORF">OW763_04620</name>
</gene>
<dbReference type="CDD" id="cd07034">
    <property type="entry name" value="TPP_PYR_PFOR_IOR-alpha_like"/>
    <property type="match status" value="1"/>
</dbReference>
<evidence type="ECO:0000256" key="5">
    <source>
        <dbReference type="ARBA" id="ARBA00022982"/>
    </source>
</evidence>
<dbReference type="Pfam" id="PF02775">
    <property type="entry name" value="TPP_enzyme_C"/>
    <property type="match status" value="1"/>
</dbReference>
<evidence type="ECO:0000256" key="9">
    <source>
        <dbReference type="PIRNR" id="PIRNR000159"/>
    </source>
</evidence>
<dbReference type="SMART" id="SM00890">
    <property type="entry name" value="EKR"/>
    <property type="match status" value="1"/>
</dbReference>
<dbReference type="InterPro" id="IPR019752">
    <property type="entry name" value="Pyrv/ketoisovalerate_OxRed_cat"/>
</dbReference>
<keyword evidence="6 9" id="KW-0560">Oxidoreductase</keyword>
<dbReference type="InterPro" id="IPR050722">
    <property type="entry name" value="Pyruvate:ferred/Flavod_OxRd"/>
</dbReference>
<dbReference type="InterPro" id="IPR033412">
    <property type="entry name" value="PFOR_II"/>
</dbReference>
<keyword evidence="2 9" id="KW-0813">Transport</keyword>
<dbReference type="RefSeq" id="WP_268039911.1">
    <property type="nucleotide sequence ID" value="NZ_JAPQER010000002.1"/>
</dbReference>
<sequence>MAKMKTMDGNTAAAYVSYAFTDVAAIFPITPSSPMAEHVDEWAAQGKKNIFGQTVKVMEMQSEGGASGAVHGSLQSGALTTTYTASQGLLLMIPNMYKISGELLPSVFHVSARALAAHALSIFGDHSDVMAARQTGFALLASNSVQEAMDLGAVSHLASIEGKVPFVHFFDGFRTSHEIQKIELLDYDDLSKIVNKDAIKAFRNNALNPNHPVTRGTAQNPDIYFQAREAANKFYDALPAVVERYMGEINKLTGRDYQLFNYYGAEDADRVIIAMGSVCDPIEETIDYLNKRGEKVGLVKVHLFRPFSIDHFMNAIPKTVKKISVLDRTKEPGSAGEPLYQDVMTAFYNAEIKPVIVGGRYGLGSKDTTPGQIAAVFENLKNNKPKNGFTLGIKDDVTNTSLETIEGIDVLPEGTTACKFWGLGSDGTVGANKSAIKIIGDYTDMYAQGYFAYDSKKSGGVTISHLRFGKNPIKSPYLIVSPNFVACHNQSYVYNYDILQGLRDNGIFLLNCIWTPEEVEEKLPANIKKYIAEHNINFYTLNAVKIAQEIGLGGRINMIMQAAFFKLANIIPAEDAVKYLKEAVVTSYGKKGEKIVNMNHAAIDKGIEATVKIEVPASWKNVVDDSKEEKDVPEFIKNICQPMNAQKGDNLPVSAFEGIEDGTFPQGTAAYEKRGIAVNVPEWQAENCIQCNQCSYVCPHSVIRPVLLTEEEYNNKPEGFKAVEAKGIKGEKVYYSMAVSALDCTGCGSCAEVCPAPAKALLMKPADTQAKEQANWDYAQKLSVKQNPMNKYTVKGSQFEKPLFEFSGACAGCGETPYAKLITQLFGDRMMIANATGCSSIWGGSAPTTPYTVNEKGQGPAWANSLFEDNAEYGMGMFLGTVQIRERIAQLVDEAQNENVSDELKAVLNEWKENMLVGETSRAAVEKVLPLLQAEAGKSAVTDEILEKKDYLVKQSQWIFGGDGWAYDIGYGGVDHVLASGEDVNIFVFDTEVYSNTGGQSSKSTPKSAIAKFAAAGKKTKKKDLGMMAMSYGYVYVAQIAMGADKNQTLKAIKEAEAYDGPSLIIAYAPCINHGLKVGMGCSQLEQKKAVDCGYWALYRYNPDFKEEGKNPFMLDSKEPKGSFKDFLLGEVRYASLKKIHPQTADELYEKTEKDAMERIENYKKLAQQK</sequence>
<organism evidence="11 12">
    <name type="scientific">Clostridium aestuarii</name>
    <dbReference type="NCBI Taxonomy" id="338193"/>
    <lineage>
        <taxon>Bacteria</taxon>
        <taxon>Bacillati</taxon>
        <taxon>Bacillota</taxon>
        <taxon>Clostridia</taxon>
        <taxon>Eubacteriales</taxon>
        <taxon>Clostridiaceae</taxon>
        <taxon>Clostridium</taxon>
    </lineage>
</organism>
<evidence type="ECO:0000256" key="8">
    <source>
        <dbReference type="ARBA" id="ARBA00023014"/>
    </source>
</evidence>
<dbReference type="Proteomes" id="UP001078443">
    <property type="component" value="Unassembled WGS sequence"/>
</dbReference>
<dbReference type="InterPro" id="IPR019456">
    <property type="entry name" value="Pyrv-flavodox_OxRtase_EKR"/>
</dbReference>
<evidence type="ECO:0000256" key="1">
    <source>
        <dbReference type="ARBA" id="ARBA00009032"/>
    </source>
</evidence>
<dbReference type="InterPro" id="IPR017896">
    <property type="entry name" value="4Fe4S_Fe-S-bd"/>
</dbReference>
<dbReference type="EMBL" id="JAPQER010000002">
    <property type="protein sequence ID" value="MCY6483635.1"/>
    <property type="molecule type" value="Genomic_DNA"/>
</dbReference>
<keyword evidence="3" id="KW-0004">4Fe-4S</keyword>
<dbReference type="Pfam" id="PF10371">
    <property type="entry name" value="EKR"/>
    <property type="match status" value="1"/>
</dbReference>
<dbReference type="SUPFAM" id="SSF52518">
    <property type="entry name" value="Thiamin diphosphate-binding fold (THDP-binding)"/>
    <property type="match status" value="2"/>
</dbReference>
<reference evidence="11" key="1">
    <citation type="submission" date="2022-12" db="EMBL/GenBank/DDBJ databases">
        <authorList>
            <person name="Wang J."/>
        </authorList>
    </citation>
    <scope>NUCLEOTIDE SEQUENCE</scope>
    <source>
        <strain evidence="11">HY-45-18</strain>
    </source>
</reference>
<evidence type="ECO:0000256" key="3">
    <source>
        <dbReference type="ARBA" id="ARBA00022485"/>
    </source>
</evidence>
<dbReference type="InterPro" id="IPR011895">
    <property type="entry name" value="Pyrv_flavodox_OxRed"/>
</dbReference>
<dbReference type="SUPFAM" id="SSF52922">
    <property type="entry name" value="TK C-terminal domain-like"/>
    <property type="match status" value="1"/>
</dbReference>
<keyword evidence="12" id="KW-1185">Reference proteome</keyword>
<comment type="caution">
    <text evidence="11">The sequence shown here is derived from an EMBL/GenBank/DDBJ whole genome shotgun (WGS) entry which is preliminary data.</text>
</comment>
<dbReference type="SUPFAM" id="SSF53323">
    <property type="entry name" value="Pyruvate-ferredoxin oxidoreductase, PFOR, domain III"/>
    <property type="match status" value="1"/>
</dbReference>
<evidence type="ECO:0000256" key="6">
    <source>
        <dbReference type="ARBA" id="ARBA00023002"/>
    </source>
</evidence>
<dbReference type="Pfam" id="PF01558">
    <property type="entry name" value="POR"/>
    <property type="match status" value="1"/>
</dbReference>
<evidence type="ECO:0000313" key="11">
    <source>
        <dbReference type="EMBL" id="MCY6483635.1"/>
    </source>
</evidence>
<evidence type="ECO:0000259" key="10">
    <source>
        <dbReference type="PROSITE" id="PS51379"/>
    </source>
</evidence>
<dbReference type="PIRSF" id="PIRSF000159">
    <property type="entry name" value="NifJ"/>
    <property type="match status" value="1"/>
</dbReference>
<dbReference type="InterPro" id="IPR029061">
    <property type="entry name" value="THDP-binding"/>
</dbReference>
<keyword evidence="8" id="KW-0411">Iron-sulfur</keyword>
<evidence type="ECO:0000313" key="12">
    <source>
        <dbReference type="Proteomes" id="UP001078443"/>
    </source>
</evidence>
<dbReference type="InterPro" id="IPR009014">
    <property type="entry name" value="Transketo_C/PFOR_II"/>
</dbReference>
<evidence type="ECO:0000256" key="4">
    <source>
        <dbReference type="ARBA" id="ARBA00022723"/>
    </source>
</evidence>
<dbReference type="Pfam" id="PF01855">
    <property type="entry name" value="POR_N"/>
    <property type="match status" value="1"/>
</dbReference>
<dbReference type="Gene3D" id="3.40.50.970">
    <property type="match status" value="2"/>
</dbReference>
<dbReference type="InterPro" id="IPR037112">
    <property type="entry name" value="Pyrv-flavodox_OxR_EKR_sf"/>
</dbReference>
<dbReference type="CDD" id="cd03377">
    <property type="entry name" value="TPP_PFOR_PNO"/>
    <property type="match status" value="1"/>
</dbReference>
<keyword evidence="11" id="KW-0670">Pyruvate</keyword>
<dbReference type="Pfam" id="PF12838">
    <property type="entry name" value="Fer4_7"/>
    <property type="match status" value="1"/>
</dbReference>
<dbReference type="InterPro" id="IPR002880">
    <property type="entry name" value="Pyrv_Fd/Flavodoxin_OxRdtase_N"/>
</dbReference>
<feature type="domain" description="4Fe-4S ferredoxin-type" evidence="10">
    <location>
        <begin position="679"/>
        <end position="708"/>
    </location>
</feature>
<dbReference type="Gene3D" id="3.40.50.920">
    <property type="match status" value="1"/>
</dbReference>
<comment type="catalytic activity">
    <reaction evidence="9">
        <text>2 oxidized [2Fe-2S]-[ferredoxin] + pyruvate + CoA = 2 reduced [2Fe-2S]-[ferredoxin] + acetyl-CoA + CO2 + H(+)</text>
        <dbReference type="Rhea" id="RHEA:12765"/>
        <dbReference type="Rhea" id="RHEA-COMP:10000"/>
        <dbReference type="Rhea" id="RHEA-COMP:10001"/>
        <dbReference type="ChEBI" id="CHEBI:15361"/>
        <dbReference type="ChEBI" id="CHEBI:15378"/>
        <dbReference type="ChEBI" id="CHEBI:16526"/>
        <dbReference type="ChEBI" id="CHEBI:33737"/>
        <dbReference type="ChEBI" id="CHEBI:33738"/>
        <dbReference type="ChEBI" id="CHEBI:57287"/>
        <dbReference type="ChEBI" id="CHEBI:57288"/>
        <dbReference type="EC" id="1.2.7.1"/>
    </reaction>
</comment>
<dbReference type="NCBIfam" id="TIGR02176">
    <property type="entry name" value="pyruv_ox_red"/>
    <property type="match status" value="1"/>
</dbReference>
<feature type="domain" description="4Fe-4S ferredoxin-type" evidence="10">
    <location>
        <begin position="735"/>
        <end position="766"/>
    </location>
</feature>
<dbReference type="Gene3D" id="4.10.780.10">
    <property type="entry name" value="Pyruvate-flavodoxin oxidoreductase, EKR domain"/>
    <property type="match status" value="1"/>
</dbReference>
<protein>
    <recommendedName>
        <fullName evidence="9">Pyruvate:ferredoxin oxidoreductase</fullName>
        <ecNumber evidence="9">1.2.7.1</ecNumber>
    </recommendedName>
    <alternativeName>
        <fullName evidence="9">Pyruvate synthase</fullName>
    </alternativeName>
</protein>
<accession>A0ABT4CZU7</accession>
<dbReference type="SUPFAM" id="SSF54862">
    <property type="entry name" value="4Fe-4S ferredoxins"/>
    <property type="match status" value="1"/>
</dbReference>
<dbReference type="Gene3D" id="3.40.920.10">
    <property type="entry name" value="Pyruvate-ferredoxin oxidoreductase, PFOR, domain III"/>
    <property type="match status" value="1"/>
</dbReference>
<dbReference type="PANTHER" id="PTHR32154">
    <property type="entry name" value="PYRUVATE-FLAVODOXIN OXIDOREDUCTASE-RELATED"/>
    <property type="match status" value="1"/>
</dbReference>
<proteinExistence type="inferred from homology"/>
<dbReference type="Gene3D" id="3.30.70.20">
    <property type="match status" value="1"/>
</dbReference>
<evidence type="ECO:0000256" key="7">
    <source>
        <dbReference type="ARBA" id="ARBA00023004"/>
    </source>
</evidence>
<keyword evidence="4" id="KW-0479">Metal-binding</keyword>
<dbReference type="InterPro" id="IPR002869">
    <property type="entry name" value="Pyrv_flavodox_OxRed_cen"/>
</dbReference>
<dbReference type="PROSITE" id="PS00198">
    <property type="entry name" value="4FE4S_FER_1"/>
    <property type="match status" value="1"/>
</dbReference>
<dbReference type="Pfam" id="PF17147">
    <property type="entry name" value="PFOR_II"/>
    <property type="match status" value="1"/>
</dbReference>
<dbReference type="InterPro" id="IPR011766">
    <property type="entry name" value="TPP_enzyme_TPP-bd"/>
</dbReference>
<dbReference type="PANTHER" id="PTHR32154:SF0">
    <property type="entry name" value="PYRUVATE-FLAVODOXIN OXIDOREDUCTASE-RELATED"/>
    <property type="match status" value="1"/>
</dbReference>
<keyword evidence="7" id="KW-0408">Iron</keyword>
<dbReference type="InterPro" id="IPR017900">
    <property type="entry name" value="4Fe4S_Fe_S_CS"/>
</dbReference>
<dbReference type="EC" id="1.2.7.1" evidence="9"/>